<name>A0A7R7VQA9_ASPCH</name>
<dbReference type="InterPro" id="IPR039327">
    <property type="entry name" value="CON7-like"/>
</dbReference>
<gene>
    <name evidence="1" type="ORF">ACHE_50070A</name>
</gene>
<dbReference type="KEGG" id="ache:ACHE_50070A"/>
<reference evidence="1" key="2">
    <citation type="submission" date="2021-02" db="EMBL/GenBank/DDBJ databases">
        <title>Aspergillus chevalieri M1 genome sequence.</title>
        <authorList>
            <person name="Kadooka C."/>
            <person name="Mori K."/>
            <person name="Futagami T."/>
        </authorList>
    </citation>
    <scope>NUCLEOTIDE SEQUENCE</scope>
    <source>
        <strain evidence="1">M1</strain>
    </source>
</reference>
<dbReference type="EMBL" id="AP024420">
    <property type="protein sequence ID" value="BCR88873.1"/>
    <property type="molecule type" value="Genomic_DNA"/>
</dbReference>
<dbReference type="PANTHER" id="PTHR36167:SF4">
    <property type="entry name" value="FUNGAL N-TERMINAL DOMAIN-CONTAINING PROTEIN"/>
    <property type="match status" value="1"/>
</dbReference>
<dbReference type="GO" id="GO:0006355">
    <property type="term" value="P:regulation of DNA-templated transcription"/>
    <property type="evidence" value="ECO:0007669"/>
    <property type="project" value="InterPro"/>
</dbReference>
<evidence type="ECO:0000313" key="1">
    <source>
        <dbReference type="EMBL" id="BCR88873.1"/>
    </source>
</evidence>
<keyword evidence="2" id="KW-1185">Reference proteome</keyword>
<evidence type="ECO:0008006" key="3">
    <source>
        <dbReference type="Google" id="ProtNLM"/>
    </source>
</evidence>
<dbReference type="Proteomes" id="UP000637239">
    <property type="component" value="Chromosome 5"/>
</dbReference>
<reference evidence="1" key="1">
    <citation type="submission" date="2021-01" db="EMBL/GenBank/DDBJ databases">
        <authorList>
            <consortium name="Aspergillus chevalieri M1 genome sequencing consortium"/>
            <person name="Kazuki M."/>
            <person name="Futagami T."/>
        </authorList>
    </citation>
    <scope>NUCLEOTIDE SEQUENCE</scope>
    <source>
        <strain evidence="1">M1</strain>
    </source>
</reference>
<dbReference type="RefSeq" id="XP_043137395.1">
    <property type="nucleotide sequence ID" value="XM_043279747.1"/>
</dbReference>
<evidence type="ECO:0000313" key="2">
    <source>
        <dbReference type="Proteomes" id="UP000637239"/>
    </source>
</evidence>
<dbReference type="GeneID" id="66983230"/>
<proteinExistence type="predicted"/>
<sequence length="438" mass="49119">MSGLEAIGIAASIIQVAELGTKLAVKLCTFYHQVKESNEAIQSLSSDVSLTCSVLHQLGDSLEQDAETQLYSAKAFITAQEVLGECRKVFDKIDHAVEEQKRDNTKNRVARVTRKFGRALMERDLDVMRTNLERLKSTVLLMLNVIIYAGQIRWYVSPSIALILTNRYSKSESPLLKEQRELINILVAEKKANEDKYANLQKALQSSQVNNHFQALSPSISRDSASTTSTAYDPSTELQEYYTLFRDLLDRVDACKYTFEPSRHRRIRNGIMDLNLAEESLFQSANRQKPSQLAREDPISEWHPMHTSAQTKKKRKAQPPLAYFGSDDCSPAACYSPRSSFEPDLSVIKHPAAGVIREPKASQQPFQWLNPNAPSLMYEDSGHITERIYGDHDGEPLLYQPGSWGGSGGASHSVDNVSDVVEDVILEWTTIDRGELHG</sequence>
<protein>
    <recommendedName>
        <fullName evidence="3">Fungal N-terminal domain-containing protein</fullName>
    </recommendedName>
</protein>
<organism evidence="1 2">
    <name type="scientific">Aspergillus chevalieri</name>
    <name type="common">Eurotium chevalieri</name>
    <dbReference type="NCBI Taxonomy" id="182096"/>
    <lineage>
        <taxon>Eukaryota</taxon>
        <taxon>Fungi</taxon>
        <taxon>Dikarya</taxon>
        <taxon>Ascomycota</taxon>
        <taxon>Pezizomycotina</taxon>
        <taxon>Eurotiomycetes</taxon>
        <taxon>Eurotiomycetidae</taxon>
        <taxon>Eurotiales</taxon>
        <taxon>Aspergillaceae</taxon>
        <taxon>Aspergillus</taxon>
        <taxon>Aspergillus subgen. Aspergillus</taxon>
    </lineage>
</organism>
<dbReference type="AlphaFoldDB" id="A0A7R7VQA9"/>
<accession>A0A7R7VQA9</accession>
<dbReference type="PANTHER" id="PTHR36167">
    <property type="entry name" value="C2H2 FINGER DOMAIN TRANSCRIPTION FACTOR (EUROFUNG)-RELATED"/>
    <property type="match status" value="1"/>
</dbReference>